<feature type="domain" description="DUF6922" evidence="1">
    <location>
        <begin position="75"/>
        <end position="125"/>
    </location>
</feature>
<dbReference type="EMBL" id="CP042437">
    <property type="protein sequence ID" value="QEC76919.1"/>
    <property type="molecule type" value="Genomic_DNA"/>
</dbReference>
<dbReference type="RefSeq" id="WP_147054148.1">
    <property type="nucleotide sequence ID" value="NZ_CP042437.1"/>
</dbReference>
<gene>
    <name evidence="2" type="ORF">FSB76_13550</name>
</gene>
<sequence>MIKEINKRVVLVHWKRFAGIDIDVFSSLKGFCDSYPDFNYHTLNNYLSKKKIPFENDDVKIERQPLIQKVTRPNLPPVLFWDFDFDKIDWRRSRLTIMERVLDKGDESDWKELIRFYGHDNVIYALKEEITYLTDMTTDLVCEYFQLSKKELKCYTKKQLNQGHWI</sequence>
<organism evidence="2 3">
    <name type="scientific">Mucilaginibacter ginsenosidivorax</name>
    <dbReference type="NCBI Taxonomy" id="862126"/>
    <lineage>
        <taxon>Bacteria</taxon>
        <taxon>Pseudomonadati</taxon>
        <taxon>Bacteroidota</taxon>
        <taxon>Sphingobacteriia</taxon>
        <taxon>Sphingobacteriales</taxon>
        <taxon>Sphingobacteriaceae</taxon>
        <taxon>Mucilaginibacter</taxon>
    </lineage>
</organism>
<evidence type="ECO:0000259" key="1">
    <source>
        <dbReference type="Pfam" id="PF21956"/>
    </source>
</evidence>
<keyword evidence="3" id="KW-1185">Reference proteome</keyword>
<name>A0A5B8VZH8_9SPHI</name>
<proteinExistence type="predicted"/>
<dbReference type="Proteomes" id="UP000321362">
    <property type="component" value="Chromosome"/>
</dbReference>
<protein>
    <recommendedName>
        <fullName evidence="1">DUF6922 domain-containing protein</fullName>
    </recommendedName>
</protein>
<accession>A0A5B8VZH8</accession>
<reference evidence="2 3" key="1">
    <citation type="journal article" date="2013" name="J. Microbiol.">
        <title>Mucilaginibacter ginsenosidivorax sp. nov., with ginsenoside converting activity isolated from sediment.</title>
        <authorList>
            <person name="Kim J.K."/>
            <person name="Choi T.E."/>
            <person name="Liu Q.M."/>
            <person name="Park H.Y."/>
            <person name="Yi T.H."/>
            <person name="Yoon M.H."/>
            <person name="Kim S.C."/>
            <person name="Im W.T."/>
        </authorList>
    </citation>
    <scope>NUCLEOTIDE SEQUENCE [LARGE SCALE GENOMIC DNA]</scope>
    <source>
        <strain evidence="2 3">KHI28</strain>
    </source>
</reference>
<evidence type="ECO:0000313" key="3">
    <source>
        <dbReference type="Proteomes" id="UP000321362"/>
    </source>
</evidence>
<dbReference type="Pfam" id="PF21956">
    <property type="entry name" value="DUF6922"/>
    <property type="match status" value="1"/>
</dbReference>
<evidence type="ECO:0000313" key="2">
    <source>
        <dbReference type="EMBL" id="QEC76919.1"/>
    </source>
</evidence>
<dbReference type="InterPro" id="IPR053830">
    <property type="entry name" value="DUF6922"/>
</dbReference>
<dbReference type="AlphaFoldDB" id="A0A5B8VZH8"/>
<dbReference type="OrthoDB" id="1364214at2"/>
<dbReference type="KEGG" id="mgk:FSB76_13550"/>